<dbReference type="Gene3D" id="3.10.560.10">
    <property type="entry name" value="Outer membrane lipoprotein wza domain like"/>
    <property type="match status" value="1"/>
</dbReference>
<proteinExistence type="predicted"/>
<accession>A0ABU0F7S5</accession>
<dbReference type="InterPro" id="IPR003715">
    <property type="entry name" value="Poly_export_N"/>
</dbReference>
<feature type="domain" description="Soluble ligand binding" evidence="3">
    <location>
        <begin position="133"/>
        <end position="181"/>
    </location>
</feature>
<dbReference type="InterPro" id="IPR049712">
    <property type="entry name" value="Poly_export"/>
</dbReference>
<evidence type="ECO:0000313" key="4">
    <source>
        <dbReference type="EMBL" id="MDQ0390667.1"/>
    </source>
</evidence>
<evidence type="ECO:0000259" key="2">
    <source>
        <dbReference type="Pfam" id="PF02563"/>
    </source>
</evidence>
<name>A0ABU0F7S5_9HYPH</name>
<comment type="caution">
    <text evidence="4">The sequence shown here is derived from an EMBL/GenBank/DDBJ whole genome shotgun (WGS) entry which is preliminary data.</text>
</comment>
<dbReference type="PANTHER" id="PTHR33619:SF3">
    <property type="entry name" value="POLYSACCHARIDE EXPORT PROTEIN GFCE-RELATED"/>
    <property type="match status" value="1"/>
</dbReference>
<organism evidence="4 5">
    <name type="scientific">Labrys monachus</name>
    <dbReference type="NCBI Taxonomy" id="217067"/>
    <lineage>
        <taxon>Bacteria</taxon>
        <taxon>Pseudomonadati</taxon>
        <taxon>Pseudomonadota</taxon>
        <taxon>Alphaproteobacteria</taxon>
        <taxon>Hyphomicrobiales</taxon>
        <taxon>Xanthobacteraceae</taxon>
        <taxon>Labrys</taxon>
    </lineage>
</organism>
<protein>
    <submittedName>
        <fullName evidence="4">Polysaccharide export outer membrane protein</fullName>
    </submittedName>
</protein>
<dbReference type="EMBL" id="JAUSVK010000001">
    <property type="protein sequence ID" value="MDQ0390667.1"/>
    <property type="molecule type" value="Genomic_DNA"/>
</dbReference>
<dbReference type="Pfam" id="PF02563">
    <property type="entry name" value="Poly_export"/>
    <property type="match status" value="1"/>
</dbReference>
<dbReference type="RefSeq" id="WP_307422004.1">
    <property type="nucleotide sequence ID" value="NZ_JAUSVK010000001.1"/>
</dbReference>
<dbReference type="Pfam" id="PF10531">
    <property type="entry name" value="SLBB"/>
    <property type="match status" value="1"/>
</dbReference>
<sequence>MLALVCGLSLTGCAGSSGTGTEGGLATGAAAPVDGAALSSAAATFVSASTPGNTAYKIGPLDVLDISVFQVPELTRSVQVADNGTVNLPLVGIVPTTGKTPQDLERDLTQRLGVRYLQSPQVSVFVREYNSQRVTVEGAVKSPGIYPLRGKTSLLQFIAQAGGPNTDTASDTVLVFRQEGGRRSVARFDIDAIRSGKAADPAMQAGDVIVAGTSQTKTAFSLLLRALPAAAMFAAF</sequence>
<evidence type="ECO:0000313" key="5">
    <source>
        <dbReference type="Proteomes" id="UP001237448"/>
    </source>
</evidence>
<dbReference type="PANTHER" id="PTHR33619">
    <property type="entry name" value="POLYSACCHARIDE EXPORT PROTEIN GFCE-RELATED"/>
    <property type="match status" value="1"/>
</dbReference>
<keyword evidence="1" id="KW-0732">Signal</keyword>
<gene>
    <name evidence="4" type="ORF">J3R73_000459</name>
</gene>
<dbReference type="InterPro" id="IPR019554">
    <property type="entry name" value="Soluble_ligand-bd"/>
</dbReference>
<keyword evidence="5" id="KW-1185">Reference proteome</keyword>
<dbReference type="Proteomes" id="UP001237448">
    <property type="component" value="Unassembled WGS sequence"/>
</dbReference>
<evidence type="ECO:0000259" key="3">
    <source>
        <dbReference type="Pfam" id="PF10531"/>
    </source>
</evidence>
<evidence type="ECO:0000256" key="1">
    <source>
        <dbReference type="ARBA" id="ARBA00022729"/>
    </source>
</evidence>
<feature type="domain" description="Polysaccharide export protein N-terminal" evidence="2">
    <location>
        <begin position="53"/>
        <end position="126"/>
    </location>
</feature>
<reference evidence="4 5" key="1">
    <citation type="submission" date="2023-07" db="EMBL/GenBank/DDBJ databases">
        <title>Genomic Encyclopedia of Type Strains, Phase IV (KMG-IV): sequencing the most valuable type-strain genomes for metagenomic binning, comparative biology and taxonomic classification.</title>
        <authorList>
            <person name="Goeker M."/>
        </authorList>
    </citation>
    <scope>NUCLEOTIDE SEQUENCE [LARGE SCALE GENOMIC DNA]</scope>
    <source>
        <strain evidence="4 5">DSM 5896</strain>
    </source>
</reference>